<dbReference type="PANTHER" id="PTHR26312">
    <property type="entry name" value="TETRATRICOPEPTIDE REPEAT PROTEIN 5"/>
    <property type="match status" value="1"/>
</dbReference>
<reference evidence="2" key="2">
    <citation type="submission" date="2023-06" db="EMBL/GenBank/DDBJ databases">
        <authorList>
            <person name="Ma L."/>
            <person name="Liu K.-W."/>
            <person name="Li Z."/>
            <person name="Hsiao Y.-Y."/>
            <person name="Qi Y."/>
            <person name="Fu T."/>
            <person name="Tang G."/>
            <person name="Zhang D."/>
            <person name="Sun W.-H."/>
            <person name="Liu D.-K."/>
            <person name="Li Y."/>
            <person name="Chen G.-Z."/>
            <person name="Liu X.-D."/>
            <person name="Liao X.-Y."/>
            <person name="Jiang Y.-T."/>
            <person name="Yu X."/>
            <person name="Hao Y."/>
            <person name="Huang J."/>
            <person name="Zhao X.-W."/>
            <person name="Ke S."/>
            <person name="Chen Y.-Y."/>
            <person name="Wu W.-L."/>
            <person name="Hsu J.-L."/>
            <person name="Lin Y.-F."/>
            <person name="Huang M.-D."/>
            <person name="Li C.-Y."/>
            <person name="Huang L."/>
            <person name="Wang Z.-W."/>
            <person name="Zhao X."/>
            <person name="Zhong W.-Y."/>
            <person name="Peng D.-H."/>
            <person name="Ahmad S."/>
            <person name="Lan S."/>
            <person name="Zhang J.-S."/>
            <person name="Tsai W.-C."/>
            <person name="Van De Peer Y."/>
            <person name="Liu Z.-J."/>
        </authorList>
    </citation>
    <scope>NUCLEOTIDE SEQUENCE</scope>
    <source>
        <strain evidence="2">CP</strain>
        <tissue evidence="2">Leaves</tissue>
    </source>
</reference>
<sequence>MGVKVGSPVVPHSQTLASAVASPSSSSAAASTSRRRRRIHLVPRPDPSVFLSSRLTRTRSWDNSGGCSSSSYSTTLRQAFSASFDAFSTNDDDEEEDEFVKRLQELALKFTVSVDEKDEPAIDSRQSRWTAPATSADAAVDPPMFGIRPEPAMDFEAVTVERTANSMGLPLSLRIIKQKKRWESETTGVGGGGNDGGLIGTVGETAYCSFKKAFSSMVFIIRELQSYTLQMREVLSHQDMRAILVRVQKEMHASFVWLFERIFSPTPTLMLYLMLLLANFTVYSMGHDVAIAAAAASTSPPPQVESIDSAELQQQQRPMNFDAPSIKSTTGRTASIGGNGDGGGKARPIAGATDDGGHRGVSLRRVIAPEGPSVAEEDEKRIWESMVEEAEAMARVGLDHETMRGFVLPFTVAIEADDRISYFKTELTYLQAIEQEPNNSMVLSNYAQFLYLVVNDHDRAEDYFKRAAKVEPADAEALSRYASFLWMARNDLSAAEETYLEAIAAEPSNTAYAAGYAHFLWSTGGEDTCFPLDCNDSYDDEDDINYA</sequence>
<feature type="region of interest" description="Disordered" evidence="1">
    <location>
        <begin position="321"/>
        <end position="357"/>
    </location>
</feature>
<evidence type="ECO:0000313" key="2">
    <source>
        <dbReference type="EMBL" id="KAK1322567.1"/>
    </source>
</evidence>
<dbReference type="PANTHER" id="PTHR26312:SF132">
    <property type="entry name" value="OS01G0855200 PROTEIN"/>
    <property type="match status" value="1"/>
</dbReference>
<name>A0AAV9FDD0_ACOCL</name>
<dbReference type="SUPFAM" id="SSF48452">
    <property type="entry name" value="TPR-like"/>
    <property type="match status" value="1"/>
</dbReference>
<dbReference type="InterPro" id="IPR011990">
    <property type="entry name" value="TPR-like_helical_dom_sf"/>
</dbReference>
<protein>
    <submittedName>
        <fullName evidence="2">Uncharacterized protein</fullName>
    </submittedName>
</protein>
<keyword evidence="3" id="KW-1185">Reference proteome</keyword>
<accession>A0AAV9FDD0</accession>
<feature type="region of interest" description="Disordered" evidence="1">
    <location>
        <begin position="16"/>
        <end position="45"/>
    </location>
</feature>
<comment type="caution">
    <text evidence="2">The sequence shown here is derived from an EMBL/GenBank/DDBJ whole genome shotgun (WGS) entry which is preliminary data.</text>
</comment>
<dbReference type="Proteomes" id="UP001180020">
    <property type="component" value="Unassembled WGS sequence"/>
</dbReference>
<dbReference type="Gene3D" id="1.25.40.10">
    <property type="entry name" value="Tetratricopeptide repeat domain"/>
    <property type="match status" value="1"/>
</dbReference>
<dbReference type="AlphaFoldDB" id="A0AAV9FDD0"/>
<evidence type="ECO:0000256" key="1">
    <source>
        <dbReference type="SAM" id="MobiDB-lite"/>
    </source>
</evidence>
<proteinExistence type="predicted"/>
<evidence type="ECO:0000313" key="3">
    <source>
        <dbReference type="Proteomes" id="UP001180020"/>
    </source>
</evidence>
<organism evidence="2 3">
    <name type="scientific">Acorus calamus</name>
    <name type="common">Sweet flag</name>
    <dbReference type="NCBI Taxonomy" id="4465"/>
    <lineage>
        <taxon>Eukaryota</taxon>
        <taxon>Viridiplantae</taxon>
        <taxon>Streptophyta</taxon>
        <taxon>Embryophyta</taxon>
        <taxon>Tracheophyta</taxon>
        <taxon>Spermatophyta</taxon>
        <taxon>Magnoliopsida</taxon>
        <taxon>Liliopsida</taxon>
        <taxon>Acoraceae</taxon>
        <taxon>Acorus</taxon>
    </lineage>
</organism>
<gene>
    <name evidence="2" type="ORF">QJS10_CPA03g01865</name>
</gene>
<dbReference type="EMBL" id="JAUJYO010000003">
    <property type="protein sequence ID" value="KAK1322567.1"/>
    <property type="molecule type" value="Genomic_DNA"/>
</dbReference>
<reference evidence="2" key="1">
    <citation type="journal article" date="2023" name="Nat. Commun.">
        <title>Diploid and tetraploid genomes of Acorus and the evolution of monocots.</title>
        <authorList>
            <person name="Ma L."/>
            <person name="Liu K.W."/>
            <person name="Li Z."/>
            <person name="Hsiao Y.Y."/>
            <person name="Qi Y."/>
            <person name="Fu T."/>
            <person name="Tang G.D."/>
            <person name="Zhang D."/>
            <person name="Sun W.H."/>
            <person name="Liu D.K."/>
            <person name="Li Y."/>
            <person name="Chen G.Z."/>
            <person name="Liu X.D."/>
            <person name="Liao X.Y."/>
            <person name="Jiang Y.T."/>
            <person name="Yu X."/>
            <person name="Hao Y."/>
            <person name="Huang J."/>
            <person name="Zhao X.W."/>
            <person name="Ke S."/>
            <person name="Chen Y.Y."/>
            <person name="Wu W.L."/>
            <person name="Hsu J.L."/>
            <person name="Lin Y.F."/>
            <person name="Huang M.D."/>
            <person name="Li C.Y."/>
            <person name="Huang L."/>
            <person name="Wang Z.W."/>
            <person name="Zhao X."/>
            <person name="Zhong W.Y."/>
            <person name="Peng D.H."/>
            <person name="Ahmad S."/>
            <person name="Lan S."/>
            <person name="Zhang J.S."/>
            <person name="Tsai W.C."/>
            <person name="Van de Peer Y."/>
            <person name="Liu Z.J."/>
        </authorList>
    </citation>
    <scope>NUCLEOTIDE SEQUENCE</scope>
    <source>
        <strain evidence="2">CP</strain>
    </source>
</reference>
<feature type="compositionally biased region" description="Low complexity" evidence="1">
    <location>
        <begin position="17"/>
        <end position="32"/>
    </location>
</feature>